<proteinExistence type="predicted"/>
<gene>
    <name evidence="1" type="ORF">ACFSX4_07710</name>
</gene>
<reference evidence="2" key="1">
    <citation type="journal article" date="2019" name="Int. J. Syst. Evol. Microbiol.">
        <title>The Global Catalogue of Microorganisms (GCM) 10K type strain sequencing project: providing services to taxonomists for standard genome sequencing and annotation.</title>
        <authorList>
            <consortium name="The Broad Institute Genomics Platform"/>
            <consortium name="The Broad Institute Genome Sequencing Center for Infectious Disease"/>
            <person name="Wu L."/>
            <person name="Ma J."/>
        </authorList>
    </citation>
    <scope>NUCLEOTIDE SEQUENCE [LARGE SCALE GENOMIC DNA]</scope>
    <source>
        <strain evidence="2">KCTC 33575</strain>
    </source>
</reference>
<protein>
    <submittedName>
        <fullName evidence="1">Uncharacterized protein</fullName>
    </submittedName>
</protein>
<keyword evidence="2" id="KW-1185">Reference proteome</keyword>
<comment type="caution">
    <text evidence="1">The sequence shown here is derived from an EMBL/GenBank/DDBJ whole genome shotgun (WGS) entry which is preliminary data.</text>
</comment>
<dbReference type="EMBL" id="JBHUOQ010000001">
    <property type="protein sequence ID" value="MFD2830356.1"/>
    <property type="molecule type" value="Genomic_DNA"/>
</dbReference>
<dbReference type="Proteomes" id="UP001597519">
    <property type="component" value="Unassembled WGS sequence"/>
</dbReference>
<accession>A0ABW5WU85</accession>
<evidence type="ECO:0000313" key="2">
    <source>
        <dbReference type="Proteomes" id="UP001597519"/>
    </source>
</evidence>
<sequence length="74" mass="8940">MSNALQFDPASFAAAYVQTMPHSKQQSDFNNEKDYLKYLESRRENYFREYLRSALYANEKLQEFKFEKPSDERK</sequence>
<dbReference type="RefSeq" id="WP_377773209.1">
    <property type="nucleotide sequence ID" value="NZ_JBHUOQ010000001.1"/>
</dbReference>
<organism evidence="1 2">
    <name type="scientific">Corticicoccus populi</name>
    <dbReference type="NCBI Taxonomy" id="1812821"/>
    <lineage>
        <taxon>Bacteria</taxon>
        <taxon>Bacillati</taxon>
        <taxon>Bacillota</taxon>
        <taxon>Bacilli</taxon>
        <taxon>Bacillales</taxon>
        <taxon>Staphylococcaceae</taxon>
        <taxon>Corticicoccus</taxon>
    </lineage>
</organism>
<name>A0ABW5WU85_9STAP</name>
<evidence type="ECO:0000313" key="1">
    <source>
        <dbReference type="EMBL" id="MFD2830356.1"/>
    </source>
</evidence>